<dbReference type="PANTHER" id="PTHR30292:SF0">
    <property type="entry name" value="5-OXOPROLINASE SUBUNIT A"/>
    <property type="match status" value="1"/>
</dbReference>
<dbReference type="Gene3D" id="3.20.20.370">
    <property type="entry name" value="Glycoside hydrolase/deacetylase"/>
    <property type="match status" value="1"/>
</dbReference>
<dbReference type="Proteomes" id="UP001163255">
    <property type="component" value="Chromosome"/>
</dbReference>
<name>A0ABY6GMP7_9GAMM</name>
<proteinExistence type="predicted"/>
<sequence length="274" mass="30349">MSDYHDTTGGVFDDCDHFQVRNERMKINCDMGESFGIWSLGCDEDIMPYLDMANIACGMHASDPSVMTRTVKMAQKYQVSIGAHPGYADLQGFGRRFIPMKSSDLTALFIYQVGALQAICQSENTTLDYVKPHGALYNVMMKDDGVFTALLNGIKNYNDRLPLVVMAVPDFAKYQELAAAYGVELWFEGFVDRAYDDNGRLKPRSEPDALHTSIERVEKQALQLVEQGSVTTASGQIIPVHADTLCIHGDSLLALPTAKLLHDRAVQSHENMSG</sequence>
<dbReference type="InterPro" id="IPR011330">
    <property type="entry name" value="Glyco_hydro/deAcase_b/a-brl"/>
</dbReference>
<dbReference type="RefSeq" id="WP_262595390.1">
    <property type="nucleotide sequence ID" value="NZ_CP103300.1"/>
</dbReference>
<dbReference type="NCBIfam" id="NF003816">
    <property type="entry name" value="PRK05406.1-5"/>
    <property type="match status" value="1"/>
</dbReference>
<keyword evidence="2" id="KW-1185">Reference proteome</keyword>
<dbReference type="CDD" id="cd10787">
    <property type="entry name" value="LamB_YcsF_like"/>
    <property type="match status" value="1"/>
</dbReference>
<accession>A0ABY6GMP7</accession>
<dbReference type="NCBIfam" id="NF003814">
    <property type="entry name" value="PRK05406.1-3"/>
    <property type="match status" value="1"/>
</dbReference>
<dbReference type="Pfam" id="PF03746">
    <property type="entry name" value="LamB_YcsF"/>
    <property type="match status" value="1"/>
</dbReference>
<evidence type="ECO:0000313" key="1">
    <source>
        <dbReference type="EMBL" id="UYM13990.1"/>
    </source>
</evidence>
<organism evidence="1 2">
    <name type="scientific">Endozoicomonas euniceicola</name>
    <dbReference type="NCBI Taxonomy" id="1234143"/>
    <lineage>
        <taxon>Bacteria</taxon>
        <taxon>Pseudomonadati</taxon>
        <taxon>Pseudomonadota</taxon>
        <taxon>Gammaproteobacteria</taxon>
        <taxon>Oceanospirillales</taxon>
        <taxon>Endozoicomonadaceae</taxon>
        <taxon>Endozoicomonas</taxon>
    </lineage>
</organism>
<dbReference type="InterPro" id="IPR005501">
    <property type="entry name" value="LamB/YcsF/PxpA-like"/>
</dbReference>
<protein>
    <submittedName>
        <fullName evidence="1">5-oxoprolinase subunit PxpA</fullName>
    </submittedName>
</protein>
<gene>
    <name evidence="1" type="ORF">NX720_13820</name>
</gene>
<dbReference type="EMBL" id="CP103300">
    <property type="protein sequence ID" value="UYM13990.1"/>
    <property type="molecule type" value="Genomic_DNA"/>
</dbReference>
<evidence type="ECO:0000313" key="2">
    <source>
        <dbReference type="Proteomes" id="UP001163255"/>
    </source>
</evidence>
<dbReference type="SUPFAM" id="SSF88713">
    <property type="entry name" value="Glycoside hydrolase/deacetylase"/>
    <property type="match status" value="1"/>
</dbReference>
<dbReference type="PANTHER" id="PTHR30292">
    <property type="entry name" value="UNCHARACTERIZED PROTEIN YBGL-RELATED"/>
    <property type="match status" value="1"/>
</dbReference>
<reference evidence="1" key="1">
    <citation type="submission" date="2022-10" db="EMBL/GenBank/DDBJ databases">
        <title>Completed Genome Sequence of two octocoral isolated bacterium, Endozoicomonas euniceicola EF212T and Endozoicomonas gorgoniicola PS125T.</title>
        <authorList>
            <person name="Chiou Y.-J."/>
            <person name="Chen Y.-H."/>
        </authorList>
    </citation>
    <scope>NUCLEOTIDE SEQUENCE</scope>
    <source>
        <strain evidence="1">EF212</strain>
    </source>
</reference>